<dbReference type="eggNOG" id="COG1075">
    <property type="taxonomic scope" value="Bacteria"/>
</dbReference>
<protein>
    <submittedName>
        <fullName evidence="2">Gram-positive signal peptide protein, YSIRK family</fullName>
    </submittedName>
</protein>
<dbReference type="STRING" id="585531.HMPREF0063_12699"/>
<dbReference type="InterPro" id="IPR002918">
    <property type="entry name" value="Lipase_EstA/Esterase_EstB"/>
</dbReference>
<evidence type="ECO:0000256" key="1">
    <source>
        <dbReference type="SAM" id="SignalP"/>
    </source>
</evidence>
<dbReference type="SUPFAM" id="SSF53474">
    <property type="entry name" value="alpha/beta-Hydrolases"/>
    <property type="match status" value="1"/>
</dbReference>
<feature type="chain" id="PRO_5039249647" evidence="1">
    <location>
        <begin position="26"/>
        <end position="335"/>
    </location>
</feature>
<sequence>MKHHSSVRRLAVGVLAALTFSVAVAGPAAAVDPTPRPLLFGSFGGDNSFPAALATSIVRPAADPAGANDWSCRPSAQHPRPVVLVHGTLENAYNNWNGLSPIIEDQGYCVFALNFGNSTGIPFVNGTGDLVDNATEVGVFVDRVLAATGATQVDLIGHSQGGMISRYYTNVLGGADHVANVVGLASSNRPTNLFGITRLGSTLGLLAPVFLGLELLQLPALAQQVDPSPAPQTPFYQRLNGNGQTVPGVTYTNIATRKDEVVTPYTAAFIEAGPGATVHNITIQDVCLLDRSEHLSLSYSKNVAQIILNTLDPSDVHRVRCFAQLPLFGNTQLFG</sequence>
<gene>
    <name evidence="2" type="ORF">HMPREF0063_12699</name>
</gene>
<name>E2SF90_9ACTN</name>
<dbReference type="Gene3D" id="3.40.50.1820">
    <property type="entry name" value="alpha/beta hydrolase"/>
    <property type="match status" value="1"/>
</dbReference>
<proteinExistence type="predicted"/>
<evidence type="ECO:0000313" key="2">
    <source>
        <dbReference type="EMBL" id="EFQ82175.1"/>
    </source>
</evidence>
<dbReference type="EMBL" id="ACLF03000011">
    <property type="protein sequence ID" value="EFQ82175.1"/>
    <property type="molecule type" value="Genomic_DNA"/>
</dbReference>
<evidence type="ECO:0000313" key="3">
    <source>
        <dbReference type="Proteomes" id="UP000003111"/>
    </source>
</evidence>
<dbReference type="Proteomes" id="UP000003111">
    <property type="component" value="Unassembled WGS sequence"/>
</dbReference>
<dbReference type="GO" id="GO:0016298">
    <property type="term" value="F:lipase activity"/>
    <property type="evidence" value="ECO:0007669"/>
    <property type="project" value="TreeGrafter"/>
</dbReference>
<keyword evidence="1" id="KW-0732">Signal</keyword>
<organism evidence="2 3">
    <name type="scientific">Aeromicrobium marinum DSM 15272</name>
    <dbReference type="NCBI Taxonomy" id="585531"/>
    <lineage>
        <taxon>Bacteria</taxon>
        <taxon>Bacillati</taxon>
        <taxon>Actinomycetota</taxon>
        <taxon>Actinomycetes</taxon>
        <taxon>Propionibacteriales</taxon>
        <taxon>Nocardioidaceae</taxon>
        <taxon>Aeromicrobium</taxon>
    </lineage>
</organism>
<dbReference type="GO" id="GO:0016042">
    <property type="term" value="P:lipid catabolic process"/>
    <property type="evidence" value="ECO:0007669"/>
    <property type="project" value="InterPro"/>
</dbReference>
<dbReference type="RefSeq" id="WP_007079538.1">
    <property type="nucleotide sequence ID" value="NZ_CM001024.1"/>
</dbReference>
<keyword evidence="3" id="KW-1185">Reference proteome</keyword>
<dbReference type="AlphaFoldDB" id="E2SF90"/>
<accession>E2SF90</accession>
<reference evidence="2" key="1">
    <citation type="submission" date="2010-08" db="EMBL/GenBank/DDBJ databases">
        <authorList>
            <person name="Muzny D."/>
            <person name="Qin X."/>
            <person name="Buhay C."/>
            <person name="Dugan-Rocha S."/>
            <person name="Ding Y."/>
            <person name="Chen G."/>
            <person name="Hawes A."/>
            <person name="Holder M."/>
            <person name="Jhangiani S."/>
            <person name="Johnson A."/>
            <person name="Khan Z."/>
            <person name="Li Z."/>
            <person name="Liu W."/>
            <person name="Liu X."/>
            <person name="Perez L."/>
            <person name="Shen H."/>
            <person name="Wang Q."/>
            <person name="Watt J."/>
            <person name="Xi L."/>
            <person name="Xin Y."/>
            <person name="Zhou J."/>
            <person name="Deng J."/>
            <person name="Jiang H."/>
            <person name="Liu Y."/>
            <person name="Qu J."/>
            <person name="Song X.-Z."/>
            <person name="Zhang L."/>
            <person name="Villasana D."/>
            <person name="Johnson A."/>
            <person name="Liu J."/>
            <person name="Liyanage D."/>
            <person name="Lorensuhewa L."/>
            <person name="Robinson T."/>
            <person name="Song A."/>
            <person name="Song B.-B."/>
            <person name="Dinh H."/>
            <person name="Thornton R."/>
            <person name="Coyle M."/>
            <person name="Francisco L."/>
            <person name="Jackson L."/>
            <person name="Javaid M."/>
            <person name="Korchina V."/>
            <person name="Kovar C."/>
            <person name="Mata R."/>
            <person name="Mathew T."/>
            <person name="Ngo R."/>
            <person name="Nguyen L."/>
            <person name="Nguyen N."/>
            <person name="Okwuonu G."/>
            <person name="Ongeri F."/>
            <person name="Pham C."/>
            <person name="Simmons D."/>
            <person name="Wilczek-Boney K."/>
            <person name="Hale W."/>
            <person name="Jakkamsetti A."/>
            <person name="Pham P."/>
            <person name="Ruth R."/>
            <person name="San Lucas F."/>
            <person name="Warren J."/>
            <person name="Zhang J."/>
            <person name="Zhao Z."/>
            <person name="Zhou C."/>
            <person name="Zhu D."/>
            <person name="Lee S."/>
            <person name="Bess C."/>
            <person name="Blankenburg K."/>
            <person name="Forbes L."/>
            <person name="Fu Q."/>
            <person name="Gubbala S."/>
            <person name="Hirani K."/>
            <person name="Jayaseelan J.C."/>
            <person name="Lara F."/>
            <person name="Munidasa M."/>
            <person name="Palculict T."/>
            <person name="Patil S."/>
            <person name="Pu L.-L."/>
            <person name="Saada N."/>
            <person name="Tang L."/>
            <person name="Weissenberger G."/>
            <person name="Zhu Y."/>
            <person name="Hemphill L."/>
            <person name="Shang Y."/>
            <person name="Youmans B."/>
            <person name="Ayvaz T."/>
            <person name="Ross M."/>
            <person name="Santibanez J."/>
            <person name="Aqrawi P."/>
            <person name="Gross S."/>
            <person name="Joshi V."/>
            <person name="Fowler G."/>
            <person name="Nazareth L."/>
            <person name="Reid J."/>
            <person name="Worley K."/>
            <person name="Petrosino J."/>
            <person name="Highlander S."/>
            <person name="Gibbs R."/>
        </authorList>
    </citation>
    <scope>NUCLEOTIDE SEQUENCE [LARGE SCALE GENOMIC DNA]</scope>
    <source>
        <strain evidence="2">DSM 15272</strain>
    </source>
</reference>
<dbReference type="PANTHER" id="PTHR32015">
    <property type="entry name" value="FASTING INDUCED LIPASE"/>
    <property type="match status" value="1"/>
</dbReference>
<dbReference type="InterPro" id="IPR029058">
    <property type="entry name" value="AB_hydrolase_fold"/>
</dbReference>
<comment type="caution">
    <text evidence="2">The sequence shown here is derived from an EMBL/GenBank/DDBJ whole genome shotgun (WGS) entry which is preliminary data.</text>
</comment>
<dbReference type="PANTHER" id="PTHR32015:SF1">
    <property type="entry name" value="LIPASE"/>
    <property type="match status" value="1"/>
</dbReference>
<dbReference type="HOGENOM" id="CLU_029537_1_2_11"/>
<feature type="signal peptide" evidence="1">
    <location>
        <begin position="1"/>
        <end position="25"/>
    </location>
</feature>
<dbReference type="Pfam" id="PF01674">
    <property type="entry name" value="Lipase_2"/>
    <property type="match status" value="1"/>
</dbReference>